<dbReference type="Proteomes" id="UP000316855">
    <property type="component" value="Chromosome"/>
</dbReference>
<evidence type="ECO:0000259" key="3">
    <source>
        <dbReference type="SMART" id="SM00849"/>
    </source>
</evidence>
<dbReference type="Pfam" id="PF13483">
    <property type="entry name" value="Lactamase_B_3"/>
    <property type="match status" value="1"/>
</dbReference>
<proteinExistence type="inferred from homology"/>
<comment type="similarity">
    <text evidence="2">Belongs to the UPF0173 family.</text>
</comment>
<dbReference type="AlphaFoldDB" id="A0A517VLJ7"/>
<protein>
    <recommendedName>
        <fullName evidence="2">UPF0173 metal-dependent hydrolase Pan161_55790</fullName>
    </recommendedName>
</protein>
<dbReference type="NCBIfam" id="NF001911">
    <property type="entry name" value="PRK00685.1"/>
    <property type="match status" value="1"/>
</dbReference>
<dbReference type="PANTHER" id="PTHR43546">
    <property type="entry name" value="UPF0173 METAL-DEPENDENT HYDROLASE MJ1163-RELATED"/>
    <property type="match status" value="1"/>
</dbReference>
<sequence length="227" mass="24250">MATKITWLGHSSFQIETAGKTILLDPFFTGNPSGTREAATVEADVIIVSHGHGDHVGDTIDIAKRTGALVIANFEIIEWLGKQGVENAHPQHIGGAHQYDFGIVKLTIAHHGSMLPDGSNGGSPCGILLKLEEGTIYFAADTGLFYDMKLIGEEGIDVAILPIGDNFTMGPADSVKATKLIQPKRVLPTHYNTWPLIEQDASAWAAQIRKQTTAEPVVLEPGGSCSL</sequence>
<dbReference type="HAMAP" id="MF_00457">
    <property type="entry name" value="UPF0173"/>
    <property type="match status" value="1"/>
</dbReference>
<dbReference type="GO" id="GO:0016787">
    <property type="term" value="F:hydrolase activity"/>
    <property type="evidence" value="ECO:0007669"/>
    <property type="project" value="UniProtKB-UniRule"/>
</dbReference>
<feature type="domain" description="Metallo-beta-lactamase" evidence="3">
    <location>
        <begin position="9"/>
        <end position="190"/>
    </location>
</feature>
<dbReference type="SMART" id="SM00849">
    <property type="entry name" value="Lactamase_B"/>
    <property type="match status" value="1"/>
</dbReference>
<evidence type="ECO:0000313" key="4">
    <source>
        <dbReference type="EMBL" id="QDT93892.1"/>
    </source>
</evidence>
<dbReference type="RefSeq" id="WP_145231855.1">
    <property type="nucleotide sequence ID" value="NZ_CP036343.1"/>
</dbReference>
<dbReference type="EMBL" id="CP036343">
    <property type="protein sequence ID" value="QDT93892.1"/>
    <property type="molecule type" value="Genomic_DNA"/>
</dbReference>
<gene>
    <name evidence="4" type="ORF">Pan161_55790</name>
</gene>
<dbReference type="InterPro" id="IPR050114">
    <property type="entry name" value="UPF0173_UPF0282_UlaG_hydrolase"/>
</dbReference>
<dbReference type="OrthoDB" id="9789133at2"/>
<dbReference type="InterPro" id="IPR036866">
    <property type="entry name" value="RibonucZ/Hydroxyglut_hydro"/>
</dbReference>
<keyword evidence="1 2" id="KW-0378">Hydrolase</keyword>
<accession>A0A517VLJ7</accession>
<name>A0A517VLJ7_9PLAN</name>
<evidence type="ECO:0000256" key="2">
    <source>
        <dbReference type="HAMAP-Rule" id="MF_00457"/>
    </source>
</evidence>
<organism evidence="4 5">
    <name type="scientific">Gimesia algae</name>
    <dbReference type="NCBI Taxonomy" id="2527971"/>
    <lineage>
        <taxon>Bacteria</taxon>
        <taxon>Pseudomonadati</taxon>
        <taxon>Planctomycetota</taxon>
        <taxon>Planctomycetia</taxon>
        <taxon>Planctomycetales</taxon>
        <taxon>Planctomycetaceae</taxon>
        <taxon>Gimesia</taxon>
    </lineage>
</organism>
<dbReference type="KEGG" id="gax:Pan161_55790"/>
<evidence type="ECO:0000313" key="5">
    <source>
        <dbReference type="Proteomes" id="UP000316855"/>
    </source>
</evidence>
<dbReference type="InterPro" id="IPR001279">
    <property type="entry name" value="Metallo-B-lactamas"/>
</dbReference>
<dbReference type="InterPro" id="IPR022877">
    <property type="entry name" value="UPF0173"/>
</dbReference>
<dbReference type="Gene3D" id="3.60.15.10">
    <property type="entry name" value="Ribonuclease Z/Hydroxyacylglutathione hydrolase-like"/>
    <property type="match status" value="1"/>
</dbReference>
<keyword evidence="5" id="KW-1185">Reference proteome</keyword>
<dbReference type="SUPFAM" id="SSF56281">
    <property type="entry name" value="Metallo-hydrolase/oxidoreductase"/>
    <property type="match status" value="1"/>
</dbReference>
<dbReference type="PANTHER" id="PTHR43546:SF3">
    <property type="entry name" value="UPF0173 METAL-DEPENDENT HYDROLASE MJ1163"/>
    <property type="match status" value="1"/>
</dbReference>
<reference evidence="4 5" key="1">
    <citation type="submission" date="2019-02" db="EMBL/GenBank/DDBJ databases">
        <title>Deep-cultivation of Planctomycetes and their phenomic and genomic characterization uncovers novel biology.</title>
        <authorList>
            <person name="Wiegand S."/>
            <person name="Jogler M."/>
            <person name="Boedeker C."/>
            <person name="Pinto D."/>
            <person name="Vollmers J."/>
            <person name="Rivas-Marin E."/>
            <person name="Kohn T."/>
            <person name="Peeters S.H."/>
            <person name="Heuer A."/>
            <person name="Rast P."/>
            <person name="Oberbeckmann S."/>
            <person name="Bunk B."/>
            <person name="Jeske O."/>
            <person name="Meyerdierks A."/>
            <person name="Storesund J.E."/>
            <person name="Kallscheuer N."/>
            <person name="Luecker S."/>
            <person name="Lage O.M."/>
            <person name="Pohl T."/>
            <person name="Merkel B.J."/>
            <person name="Hornburger P."/>
            <person name="Mueller R.-W."/>
            <person name="Bruemmer F."/>
            <person name="Labrenz M."/>
            <person name="Spormann A.M."/>
            <person name="Op den Camp H."/>
            <person name="Overmann J."/>
            <person name="Amann R."/>
            <person name="Jetten M.S.M."/>
            <person name="Mascher T."/>
            <person name="Medema M.H."/>
            <person name="Devos D.P."/>
            <person name="Kaster A.-K."/>
            <person name="Ovreas L."/>
            <person name="Rohde M."/>
            <person name="Galperin M.Y."/>
            <person name="Jogler C."/>
        </authorList>
    </citation>
    <scope>NUCLEOTIDE SEQUENCE [LARGE SCALE GENOMIC DNA]</scope>
    <source>
        <strain evidence="4 5">Pan161</strain>
    </source>
</reference>
<evidence type="ECO:0000256" key="1">
    <source>
        <dbReference type="ARBA" id="ARBA00022801"/>
    </source>
</evidence>